<reference evidence="3" key="2">
    <citation type="journal article" date="2022" name="Hortic Res">
        <title>The genome of Dioscorea zingiberensis sheds light on the biosynthesis, origin and evolution of the medicinally important diosgenin saponins.</title>
        <authorList>
            <person name="Li Y."/>
            <person name="Tan C."/>
            <person name="Li Z."/>
            <person name="Guo J."/>
            <person name="Li S."/>
            <person name="Chen X."/>
            <person name="Wang C."/>
            <person name="Dai X."/>
            <person name="Yang H."/>
            <person name="Song W."/>
            <person name="Hou L."/>
            <person name="Xu J."/>
            <person name="Tong Z."/>
            <person name="Xu A."/>
            <person name="Yuan X."/>
            <person name="Wang W."/>
            <person name="Yang Q."/>
            <person name="Chen L."/>
            <person name="Sun Z."/>
            <person name="Wang K."/>
            <person name="Pan B."/>
            <person name="Chen J."/>
            <person name="Bao Y."/>
            <person name="Liu F."/>
            <person name="Qi X."/>
            <person name="Gang D.R."/>
            <person name="Wen J."/>
            <person name="Li J."/>
        </authorList>
    </citation>
    <scope>NUCLEOTIDE SEQUENCE</scope>
    <source>
        <strain evidence="3">Dzin_1.0</strain>
    </source>
</reference>
<keyword evidence="4" id="KW-1185">Reference proteome</keyword>
<evidence type="ECO:0000313" key="4">
    <source>
        <dbReference type="Proteomes" id="UP001085076"/>
    </source>
</evidence>
<name>A0A9D5CS83_9LILI</name>
<comment type="caution">
    <text evidence="3">The sequence shown here is derived from an EMBL/GenBank/DDBJ whole genome shotgun (WGS) entry which is preliminary data.</text>
</comment>
<accession>A0A9D5CS83</accession>
<proteinExistence type="predicted"/>
<reference evidence="3" key="1">
    <citation type="submission" date="2021-03" db="EMBL/GenBank/DDBJ databases">
        <authorList>
            <person name="Li Z."/>
            <person name="Yang C."/>
        </authorList>
    </citation>
    <scope>NUCLEOTIDE SEQUENCE</scope>
    <source>
        <strain evidence="3">Dzin_1.0</strain>
        <tissue evidence="3">Leaf</tissue>
    </source>
</reference>
<dbReference type="EMBL" id="JAGGNH010000003">
    <property type="protein sequence ID" value="KAJ0978776.1"/>
    <property type="molecule type" value="Genomic_DNA"/>
</dbReference>
<dbReference type="OrthoDB" id="681295at2759"/>
<sequence length="313" mass="35880">MSSSMEADEDKALIDALVELSTNPTWRVENGFKNGYLTQLERIVKEKIPTSTLKAMPNIESRVKLLRSKTSAIVDILQISGFVWNHERCTIECEKSAYDEYVKTHKEAAGLYGKVFNFFNDLAPVFARDRAHDSTRGDIGDDAEQYLHENITLDDDMGFFPVATDEFSMPMHEPIQFPSPMGSETSTSRARRKRKNLVDPSMEKISQNFHNFVEMVGPGLKSLAEAALRKEARDESREKTIEAREKAIEEMKNLLFQKIFEIDGLSDDEALFILWVLTKDDDDLKIFLKLPDNMRLRFCHLLLTRMSFSPPNN</sequence>
<dbReference type="Pfam" id="PF12776">
    <property type="entry name" value="Myb_DNA-bind_3"/>
    <property type="match status" value="1"/>
</dbReference>
<dbReference type="PANTHER" id="PTHR46250">
    <property type="entry name" value="MYB/SANT-LIKE DNA-BINDING DOMAIN PROTEIN-RELATED"/>
    <property type="match status" value="1"/>
</dbReference>
<feature type="domain" description="Myb/SANT-like" evidence="2">
    <location>
        <begin position="8"/>
        <end position="101"/>
    </location>
</feature>
<evidence type="ECO:0000313" key="3">
    <source>
        <dbReference type="EMBL" id="KAJ0978776.1"/>
    </source>
</evidence>
<feature type="region of interest" description="Disordered" evidence="1">
    <location>
        <begin position="175"/>
        <end position="196"/>
    </location>
</feature>
<dbReference type="PANTHER" id="PTHR46250:SF15">
    <property type="entry name" value="OS01G0523800 PROTEIN"/>
    <property type="match status" value="1"/>
</dbReference>
<organism evidence="3 4">
    <name type="scientific">Dioscorea zingiberensis</name>
    <dbReference type="NCBI Taxonomy" id="325984"/>
    <lineage>
        <taxon>Eukaryota</taxon>
        <taxon>Viridiplantae</taxon>
        <taxon>Streptophyta</taxon>
        <taxon>Embryophyta</taxon>
        <taxon>Tracheophyta</taxon>
        <taxon>Spermatophyta</taxon>
        <taxon>Magnoliopsida</taxon>
        <taxon>Liliopsida</taxon>
        <taxon>Dioscoreales</taxon>
        <taxon>Dioscoreaceae</taxon>
        <taxon>Dioscorea</taxon>
    </lineage>
</organism>
<evidence type="ECO:0000259" key="2">
    <source>
        <dbReference type="Pfam" id="PF12776"/>
    </source>
</evidence>
<protein>
    <recommendedName>
        <fullName evidence="2">Myb/SANT-like domain-containing protein</fullName>
    </recommendedName>
</protein>
<gene>
    <name evidence="3" type="ORF">J5N97_014250</name>
</gene>
<dbReference type="InterPro" id="IPR024752">
    <property type="entry name" value="Myb/SANT-like_dom"/>
</dbReference>
<dbReference type="AlphaFoldDB" id="A0A9D5CS83"/>
<dbReference type="Proteomes" id="UP001085076">
    <property type="component" value="Miscellaneous, Linkage group lg03"/>
</dbReference>
<evidence type="ECO:0000256" key="1">
    <source>
        <dbReference type="SAM" id="MobiDB-lite"/>
    </source>
</evidence>